<dbReference type="Proteomes" id="UP000063781">
    <property type="component" value="Chromosome"/>
</dbReference>
<evidence type="ECO:0000259" key="2">
    <source>
        <dbReference type="Pfam" id="PF09992"/>
    </source>
</evidence>
<evidence type="ECO:0000313" key="3">
    <source>
        <dbReference type="EMBL" id="AMC93782.1"/>
    </source>
</evidence>
<organism evidence="3 4">
    <name type="scientific">Erysipelothrix larvae</name>
    <dbReference type="NCBI Taxonomy" id="1514105"/>
    <lineage>
        <taxon>Bacteria</taxon>
        <taxon>Bacillati</taxon>
        <taxon>Bacillota</taxon>
        <taxon>Erysipelotrichia</taxon>
        <taxon>Erysipelotrichales</taxon>
        <taxon>Erysipelotrichaceae</taxon>
        <taxon>Erysipelothrix</taxon>
    </lineage>
</organism>
<dbReference type="STRING" id="1514105.AOC36_07235"/>
<evidence type="ECO:0000256" key="1">
    <source>
        <dbReference type="SAM" id="Phobius"/>
    </source>
</evidence>
<keyword evidence="1" id="KW-0812">Transmembrane</keyword>
<evidence type="ECO:0000313" key="4">
    <source>
        <dbReference type="Proteomes" id="UP000063781"/>
    </source>
</evidence>
<dbReference type="EMBL" id="CP013213">
    <property type="protein sequence ID" value="AMC93782.1"/>
    <property type="molecule type" value="Genomic_DNA"/>
</dbReference>
<accession>A0A120JTS1</accession>
<dbReference type="KEGG" id="erl:AOC36_07235"/>
<gene>
    <name evidence="3" type="ORF">AOC36_07235</name>
</gene>
<dbReference type="Pfam" id="PF09992">
    <property type="entry name" value="NAGPA"/>
    <property type="match status" value="1"/>
</dbReference>
<reference evidence="3 4" key="1">
    <citation type="submission" date="2015-10" db="EMBL/GenBank/DDBJ databases">
        <title>Erysipelothrix larvae sp. LV19 isolated from the larval gut of the rhinoceros beetle, Trypoxylus dichotomus.</title>
        <authorList>
            <person name="Lim S."/>
            <person name="Kim B.-C."/>
        </authorList>
    </citation>
    <scope>NUCLEOTIDE SEQUENCE [LARGE SCALE GENOMIC DNA]</scope>
    <source>
        <strain evidence="3 4">LV19</strain>
    </source>
</reference>
<name>A0A120JTS1_9FIRM</name>
<dbReference type="OrthoDB" id="9809781at2"/>
<dbReference type="RefSeq" id="WP_067632886.1">
    <property type="nucleotide sequence ID" value="NZ_CP013213.1"/>
</dbReference>
<keyword evidence="1" id="KW-0472">Membrane</keyword>
<keyword evidence="1" id="KW-1133">Transmembrane helix</keyword>
<dbReference type="InterPro" id="IPR018711">
    <property type="entry name" value="NAGPA"/>
</dbReference>
<dbReference type="PANTHER" id="PTHR40446:SF2">
    <property type="entry name" value="N-ACETYLGLUCOSAMINE-1-PHOSPHODIESTER ALPHA-N-ACETYLGLUCOSAMINIDASE"/>
    <property type="match status" value="1"/>
</dbReference>
<dbReference type="PANTHER" id="PTHR40446">
    <property type="entry name" value="N-ACETYLGLUCOSAMINE-1-PHOSPHODIESTER ALPHA-N-ACETYLGLUCOSAMINIDASE"/>
    <property type="match status" value="1"/>
</dbReference>
<proteinExistence type="predicted"/>
<feature type="domain" description="Phosphodiester glycosidase" evidence="2">
    <location>
        <begin position="140"/>
        <end position="314"/>
    </location>
</feature>
<keyword evidence="4" id="KW-1185">Reference proteome</keyword>
<feature type="transmembrane region" description="Helical" evidence="1">
    <location>
        <begin position="9"/>
        <end position="29"/>
    </location>
</feature>
<sequence>MDIKKLIKILLTGVGVLSFAFVSGLIVFFKTDLFENERALWVETAMSTSNHQYLATWFLSQEEIDSILSEHEVINDTNSNSESVQISEPVENKITEYDISGDTYTGTVVTISDPTSVSLMNTLEDGSGQKLSEVVSNENLAVAMNAGGFSFSRRLSSSGGLNSLTIIDGTVLYGESGVTYSMIGMSKDGKLMLGNYTIEQALEAGIDDAIEFGPFLVVNGENQIDSEVSGGIQPRTAIGQTEDGTFIFVVIEGRTTQSLGATYYDLQEIMNDFGAVNAANLDGGGSSSLYYYGTLMNTLSNNSERSIPTAFVVTGA</sequence>
<dbReference type="AlphaFoldDB" id="A0A120JTS1"/>
<protein>
    <recommendedName>
        <fullName evidence="2">Phosphodiester glycosidase domain-containing protein</fullName>
    </recommendedName>
</protein>